<protein>
    <submittedName>
        <fullName evidence="2">Uncharacterized protein</fullName>
    </submittedName>
</protein>
<dbReference type="EMBL" id="JAWDGP010004097">
    <property type="protein sequence ID" value="KAK3767915.1"/>
    <property type="molecule type" value="Genomic_DNA"/>
</dbReference>
<comment type="caution">
    <text evidence="2">The sequence shown here is derived from an EMBL/GenBank/DDBJ whole genome shotgun (WGS) entry which is preliminary data.</text>
</comment>
<evidence type="ECO:0000256" key="1">
    <source>
        <dbReference type="SAM" id="MobiDB-lite"/>
    </source>
</evidence>
<dbReference type="AlphaFoldDB" id="A0AAE0ZEP0"/>
<feature type="compositionally biased region" description="Basic and acidic residues" evidence="1">
    <location>
        <begin position="81"/>
        <end position="96"/>
    </location>
</feature>
<name>A0AAE0ZEP0_9GAST</name>
<feature type="compositionally biased region" description="Basic and acidic residues" evidence="1">
    <location>
        <begin position="35"/>
        <end position="73"/>
    </location>
</feature>
<proteinExistence type="predicted"/>
<organism evidence="2 3">
    <name type="scientific">Elysia crispata</name>
    <name type="common">lettuce slug</name>
    <dbReference type="NCBI Taxonomy" id="231223"/>
    <lineage>
        <taxon>Eukaryota</taxon>
        <taxon>Metazoa</taxon>
        <taxon>Spiralia</taxon>
        <taxon>Lophotrochozoa</taxon>
        <taxon>Mollusca</taxon>
        <taxon>Gastropoda</taxon>
        <taxon>Heterobranchia</taxon>
        <taxon>Euthyneura</taxon>
        <taxon>Panpulmonata</taxon>
        <taxon>Sacoglossa</taxon>
        <taxon>Placobranchoidea</taxon>
        <taxon>Plakobranchidae</taxon>
        <taxon>Elysia</taxon>
    </lineage>
</organism>
<sequence length="96" mass="11648">MRYSRVHPNTDVFYKGNFIVCGVFFRLTRIKTQRVREEGTRRGYEKRVREEGTRRGYEKRVREEGKKAGERGRSTSGEEEQEKREKYRVERGDREQ</sequence>
<reference evidence="2" key="1">
    <citation type="journal article" date="2023" name="G3 (Bethesda)">
        <title>A reference genome for the long-term kleptoplast-retaining sea slug Elysia crispata morphotype clarki.</title>
        <authorList>
            <person name="Eastman K.E."/>
            <person name="Pendleton A.L."/>
            <person name="Shaikh M.A."/>
            <person name="Suttiyut T."/>
            <person name="Ogas R."/>
            <person name="Tomko P."/>
            <person name="Gavelis G."/>
            <person name="Widhalm J.R."/>
            <person name="Wisecaver J.H."/>
        </authorList>
    </citation>
    <scope>NUCLEOTIDE SEQUENCE</scope>
    <source>
        <strain evidence="2">ECLA1</strain>
    </source>
</reference>
<dbReference type="Proteomes" id="UP001283361">
    <property type="component" value="Unassembled WGS sequence"/>
</dbReference>
<gene>
    <name evidence="2" type="ORF">RRG08_065429</name>
</gene>
<evidence type="ECO:0000313" key="2">
    <source>
        <dbReference type="EMBL" id="KAK3767915.1"/>
    </source>
</evidence>
<accession>A0AAE0ZEP0</accession>
<keyword evidence="3" id="KW-1185">Reference proteome</keyword>
<feature type="region of interest" description="Disordered" evidence="1">
    <location>
        <begin position="35"/>
        <end position="96"/>
    </location>
</feature>
<evidence type="ECO:0000313" key="3">
    <source>
        <dbReference type="Proteomes" id="UP001283361"/>
    </source>
</evidence>